<evidence type="ECO:0000313" key="2">
    <source>
        <dbReference type="Proteomes" id="UP000317646"/>
    </source>
</evidence>
<proteinExistence type="predicted"/>
<evidence type="ECO:0000313" key="1">
    <source>
        <dbReference type="EMBL" id="TPG72001.1"/>
    </source>
</evidence>
<dbReference type="RefSeq" id="WP_140464624.1">
    <property type="nucleotide sequence ID" value="NZ_RCYZ01000001.1"/>
</dbReference>
<organism evidence="1 2">
    <name type="scientific">Hymenobacter nivis</name>
    <dbReference type="NCBI Taxonomy" id="1850093"/>
    <lineage>
        <taxon>Bacteria</taxon>
        <taxon>Pseudomonadati</taxon>
        <taxon>Bacteroidota</taxon>
        <taxon>Cytophagia</taxon>
        <taxon>Cytophagales</taxon>
        <taxon>Hymenobacteraceae</taxon>
        <taxon>Hymenobacter</taxon>
    </lineage>
</organism>
<dbReference type="AlphaFoldDB" id="A0A502HBW4"/>
<gene>
    <name evidence="1" type="ORF">EAH73_01785</name>
</gene>
<accession>A0A502HBW4</accession>
<protein>
    <submittedName>
        <fullName evidence="1">Uncharacterized protein</fullName>
    </submittedName>
</protein>
<keyword evidence="2" id="KW-1185">Reference proteome</keyword>
<reference evidence="1 2" key="1">
    <citation type="journal article" date="2019" name="Environ. Microbiol.">
        <title>Species interactions and distinct microbial communities in high Arctic permafrost affected cryosols are associated with the CH4 and CO2 gas fluxes.</title>
        <authorList>
            <person name="Altshuler I."/>
            <person name="Hamel J."/>
            <person name="Turney S."/>
            <person name="Magnuson E."/>
            <person name="Levesque R."/>
            <person name="Greer C."/>
            <person name="Whyte L.G."/>
        </authorList>
    </citation>
    <scope>NUCLEOTIDE SEQUENCE [LARGE SCALE GENOMIC DNA]</scope>
    <source>
        <strain evidence="1 2">S9.2P</strain>
    </source>
</reference>
<comment type="caution">
    <text evidence="1">The sequence shown here is derived from an EMBL/GenBank/DDBJ whole genome shotgun (WGS) entry which is preliminary data.</text>
</comment>
<sequence>MKPTPASDPLAQLPDTNAPLRKRELLAFAKLYAANLLTSCDTLQFVEELGPEDVAAVEGHLAGIAARYFDGHPAHDRPADIIKYLKSLRPSPPPRPVD</sequence>
<dbReference type="EMBL" id="RCYZ01000001">
    <property type="protein sequence ID" value="TPG72001.1"/>
    <property type="molecule type" value="Genomic_DNA"/>
</dbReference>
<dbReference type="Proteomes" id="UP000317646">
    <property type="component" value="Unassembled WGS sequence"/>
</dbReference>
<name>A0A502HBW4_9BACT</name>